<dbReference type="EMBL" id="VRMQ01000001">
    <property type="protein sequence ID" value="TXN17729.1"/>
    <property type="molecule type" value="Genomic_DNA"/>
</dbReference>
<name>A0AA46L778_VIBPH</name>
<gene>
    <name evidence="1" type="ORF">FVP01_01695</name>
</gene>
<comment type="caution">
    <text evidence="1">The sequence shown here is derived from an EMBL/GenBank/DDBJ whole genome shotgun (WGS) entry which is preliminary data.</text>
</comment>
<accession>A0AA46L778</accession>
<dbReference type="AlphaFoldDB" id="A0AA46L778"/>
<proteinExistence type="predicted"/>
<sequence length="51" mass="5901">MFINAKCYPLIDNNRRRKTHPYPLNNPFMVQIFSSSLPSSDPTKGQFVSEI</sequence>
<organism evidence="1 2">
    <name type="scientific">Vibrio parahaemolyticus</name>
    <dbReference type="NCBI Taxonomy" id="670"/>
    <lineage>
        <taxon>Bacteria</taxon>
        <taxon>Pseudomonadati</taxon>
        <taxon>Pseudomonadota</taxon>
        <taxon>Gammaproteobacteria</taxon>
        <taxon>Vibrionales</taxon>
        <taxon>Vibrionaceae</taxon>
        <taxon>Vibrio</taxon>
    </lineage>
</organism>
<protein>
    <submittedName>
        <fullName evidence="1">Uncharacterized protein</fullName>
    </submittedName>
</protein>
<dbReference type="Proteomes" id="UP000321504">
    <property type="component" value="Unassembled WGS sequence"/>
</dbReference>
<evidence type="ECO:0000313" key="1">
    <source>
        <dbReference type="EMBL" id="TXN17729.1"/>
    </source>
</evidence>
<reference evidence="1 2" key="1">
    <citation type="submission" date="2019-08" db="EMBL/GenBank/DDBJ databases">
        <title>Emerging of two pre-pandemic pathogenic O4:KUT lineages of Vibrio parahaemolyticus in coastal eastern China.</title>
        <authorList>
            <person name="Yu H."/>
        </authorList>
    </citation>
    <scope>NUCLEOTIDE SEQUENCE [LARGE SCALE GENOMIC DNA]</scope>
    <source>
        <strain evidence="1 2">HZ17-383</strain>
    </source>
</reference>
<evidence type="ECO:0000313" key="2">
    <source>
        <dbReference type="Proteomes" id="UP000321504"/>
    </source>
</evidence>